<evidence type="ECO:0000313" key="2">
    <source>
        <dbReference type="EMBL" id="KZM19292.1"/>
    </source>
</evidence>
<dbReference type="Proteomes" id="UP000076837">
    <property type="component" value="Unassembled WGS sequence"/>
</dbReference>
<gene>
    <name evidence="2" type="ORF">ST47_g9568</name>
</gene>
<evidence type="ECO:0000313" key="3">
    <source>
        <dbReference type="Proteomes" id="UP000076837"/>
    </source>
</evidence>
<dbReference type="STRING" id="5454.A0A162X053"/>
<protein>
    <submittedName>
        <fullName evidence="2">Uncharacterized protein</fullName>
    </submittedName>
</protein>
<dbReference type="Gene3D" id="1.25.40.10">
    <property type="entry name" value="Tetratricopeptide repeat domain"/>
    <property type="match status" value="1"/>
</dbReference>
<sequence>MKRMRFADHPKKSEGVKASSPKWRISKNHDGTAVKGIQGELVAVFNRGFAILQEYSLFTVKTKMNAFAVYLSTQFPIQAHLMSFSQTEHQKRSFINMMLREFPTRDFENWAKCEQLLPQVNFLYHMQPSTVELSIAWAQTLSNAAWYLWKTGKYKMAQDFLVKALAVMELVLEPHNEQMLSSVDIMAGVMSSQGRYSQAEELHWQALKGFKKDLGYTIPSL</sequence>
<comment type="caution">
    <text evidence="2">The sequence shown here is derived from an EMBL/GenBank/DDBJ whole genome shotgun (WGS) entry which is preliminary data.</text>
</comment>
<accession>A0A162X053</accession>
<evidence type="ECO:0000256" key="1">
    <source>
        <dbReference type="SAM" id="MobiDB-lite"/>
    </source>
</evidence>
<feature type="region of interest" description="Disordered" evidence="1">
    <location>
        <begin position="1"/>
        <end position="24"/>
    </location>
</feature>
<dbReference type="Pfam" id="PF13424">
    <property type="entry name" value="TPR_12"/>
    <property type="match status" value="1"/>
</dbReference>
<keyword evidence="3" id="KW-1185">Reference proteome</keyword>
<dbReference type="OrthoDB" id="1658288at2759"/>
<proteinExistence type="predicted"/>
<feature type="compositionally biased region" description="Basic and acidic residues" evidence="1">
    <location>
        <begin position="1"/>
        <end position="15"/>
    </location>
</feature>
<reference evidence="2 3" key="1">
    <citation type="journal article" date="2016" name="Sci. Rep.">
        <title>Draft genome sequencing and secretome analysis of fungal phytopathogen Ascochyta rabiei provides insight into the necrotrophic effector repertoire.</title>
        <authorList>
            <person name="Verma S."/>
            <person name="Gazara R.K."/>
            <person name="Nizam S."/>
            <person name="Parween S."/>
            <person name="Chattopadhyay D."/>
            <person name="Verma P.K."/>
        </authorList>
    </citation>
    <scope>NUCLEOTIDE SEQUENCE [LARGE SCALE GENOMIC DNA]</scope>
    <source>
        <strain evidence="2 3">ArDII</strain>
    </source>
</reference>
<dbReference type="AlphaFoldDB" id="A0A162X053"/>
<name>A0A162X053_DIDRA</name>
<dbReference type="EMBL" id="JYNV01000296">
    <property type="protein sequence ID" value="KZM19292.1"/>
    <property type="molecule type" value="Genomic_DNA"/>
</dbReference>
<dbReference type="SUPFAM" id="SSF48452">
    <property type="entry name" value="TPR-like"/>
    <property type="match status" value="1"/>
</dbReference>
<dbReference type="InterPro" id="IPR011990">
    <property type="entry name" value="TPR-like_helical_dom_sf"/>
</dbReference>
<organism evidence="2 3">
    <name type="scientific">Didymella rabiei</name>
    <name type="common">Chickpea ascochyta blight fungus</name>
    <name type="synonym">Mycosphaerella rabiei</name>
    <dbReference type="NCBI Taxonomy" id="5454"/>
    <lineage>
        <taxon>Eukaryota</taxon>
        <taxon>Fungi</taxon>
        <taxon>Dikarya</taxon>
        <taxon>Ascomycota</taxon>
        <taxon>Pezizomycotina</taxon>
        <taxon>Dothideomycetes</taxon>
        <taxon>Pleosporomycetidae</taxon>
        <taxon>Pleosporales</taxon>
        <taxon>Pleosporineae</taxon>
        <taxon>Didymellaceae</taxon>
        <taxon>Ascochyta</taxon>
    </lineage>
</organism>